<dbReference type="AlphaFoldDB" id="A0A392TIS3"/>
<evidence type="ECO:0000313" key="1">
    <source>
        <dbReference type="EMBL" id="MCI61059.1"/>
    </source>
</evidence>
<dbReference type="Proteomes" id="UP000265520">
    <property type="component" value="Unassembled WGS sequence"/>
</dbReference>
<feature type="non-terminal residue" evidence="1">
    <location>
        <position position="88"/>
    </location>
</feature>
<protein>
    <submittedName>
        <fullName evidence="1">Retrotransposable element Tf2 155 kDa protein type 1</fullName>
    </submittedName>
</protein>
<organism evidence="1 2">
    <name type="scientific">Trifolium medium</name>
    <dbReference type="NCBI Taxonomy" id="97028"/>
    <lineage>
        <taxon>Eukaryota</taxon>
        <taxon>Viridiplantae</taxon>
        <taxon>Streptophyta</taxon>
        <taxon>Embryophyta</taxon>
        <taxon>Tracheophyta</taxon>
        <taxon>Spermatophyta</taxon>
        <taxon>Magnoliopsida</taxon>
        <taxon>eudicotyledons</taxon>
        <taxon>Gunneridae</taxon>
        <taxon>Pentapetalae</taxon>
        <taxon>rosids</taxon>
        <taxon>fabids</taxon>
        <taxon>Fabales</taxon>
        <taxon>Fabaceae</taxon>
        <taxon>Papilionoideae</taxon>
        <taxon>50 kb inversion clade</taxon>
        <taxon>NPAAA clade</taxon>
        <taxon>Hologalegina</taxon>
        <taxon>IRL clade</taxon>
        <taxon>Trifolieae</taxon>
        <taxon>Trifolium</taxon>
    </lineage>
</organism>
<comment type="caution">
    <text evidence="1">The sequence shown here is derived from an EMBL/GenBank/DDBJ whole genome shotgun (WGS) entry which is preliminary data.</text>
</comment>
<evidence type="ECO:0000313" key="2">
    <source>
        <dbReference type="Proteomes" id="UP000265520"/>
    </source>
</evidence>
<reference evidence="1 2" key="1">
    <citation type="journal article" date="2018" name="Front. Plant Sci.">
        <title>Red Clover (Trifolium pratense) and Zigzag Clover (T. medium) - A Picture of Genomic Similarities and Differences.</title>
        <authorList>
            <person name="Dluhosova J."/>
            <person name="Istvanek J."/>
            <person name="Nedelnik J."/>
            <person name="Repkova J."/>
        </authorList>
    </citation>
    <scope>NUCLEOTIDE SEQUENCE [LARGE SCALE GENOMIC DNA]</scope>
    <source>
        <strain evidence="2">cv. 10/8</strain>
        <tissue evidence="1">Leaf</tissue>
    </source>
</reference>
<keyword evidence="2" id="KW-1185">Reference proteome</keyword>
<feature type="non-terminal residue" evidence="1">
    <location>
        <position position="1"/>
    </location>
</feature>
<dbReference type="EMBL" id="LXQA010593010">
    <property type="protein sequence ID" value="MCI61059.1"/>
    <property type="molecule type" value="Genomic_DNA"/>
</dbReference>
<name>A0A392TIS3_9FABA</name>
<accession>A0A392TIS3</accession>
<proteinExistence type="predicted"/>
<sequence length="88" mass="9932">RITSPDQQGWLAKLLGYQFEVKYKPGLENKAADALSRCYDDAELNALVSYPTWMDSKRLLDEVAVDGEIQKVIDEVQKNPEAKPGYTV</sequence>